<reference evidence="2 3" key="1">
    <citation type="submission" date="2020-02" db="EMBL/GenBank/DDBJ databases">
        <title>Full genome sequence of Nocardioides sp. R-3366.</title>
        <authorList>
            <person name="Im W.-T."/>
        </authorList>
    </citation>
    <scope>NUCLEOTIDE SEQUENCE [LARGE SCALE GENOMIC DNA]</scope>
    <source>
        <strain evidence="2 3">R-3366</strain>
    </source>
</reference>
<feature type="transmembrane region" description="Helical" evidence="1">
    <location>
        <begin position="7"/>
        <end position="26"/>
    </location>
</feature>
<dbReference type="KEGG" id="nano:G5V58_03725"/>
<dbReference type="RefSeq" id="WP_165228881.1">
    <property type="nucleotide sequence ID" value="NZ_CP049257.1"/>
</dbReference>
<name>A0A6G6W9V2_9ACTN</name>
<proteinExistence type="predicted"/>
<keyword evidence="1" id="KW-1133">Transmembrane helix</keyword>
<keyword evidence="1" id="KW-0472">Membrane</keyword>
<gene>
    <name evidence="2" type="ORF">G5V58_03725</name>
</gene>
<feature type="transmembrane region" description="Helical" evidence="1">
    <location>
        <begin position="46"/>
        <end position="64"/>
    </location>
</feature>
<keyword evidence="3" id="KW-1185">Reference proteome</keyword>
<protein>
    <submittedName>
        <fullName evidence="2">ABC transporter permease</fullName>
    </submittedName>
</protein>
<keyword evidence="1" id="KW-0812">Transmembrane</keyword>
<evidence type="ECO:0000313" key="3">
    <source>
        <dbReference type="Proteomes" id="UP000502996"/>
    </source>
</evidence>
<evidence type="ECO:0000256" key="1">
    <source>
        <dbReference type="SAM" id="Phobius"/>
    </source>
</evidence>
<organism evidence="2 3">
    <name type="scientific">Nocardioides anomalus</name>
    <dbReference type="NCBI Taxonomy" id="2712223"/>
    <lineage>
        <taxon>Bacteria</taxon>
        <taxon>Bacillati</taxon>
        <taxon>Actinomycetota</taxon>
        <taxon>Actinomycetes</taxon>
        <taxon>Propionibacteriales</taxon>
        <taxon>Nocardioidaceae</taxon>
        <taxon>Nocardioides</taxon>
    </lineage>
</organism>
<sequence length="77" mass="8313">MSKLRFWVEVALSVLSGLALVLTLVWEEWIEEVFGVEPDGGDGSAEWLVFLVLAVLAVGSGVLARVEWRRLTAAGAA</sequence>
<dbReference type="Proteomes" id="UP000502996">
    <property type="component" value="Chromosome"/>
</dbReference>
<dbReference type="EMBL" id="CP049257">
    <property type="protein sequence ID" value="QIG42002.1"/>
    <property type="molecule type" value="Genomic_DNA"/>
</dbReference>
<accession>A0A6G6W9V2</accession>
<evidence type="ECO:0000313" key="2">
    <source>
        <dbReference type="EMBL" id="QIG42002.1"/>
    </source>
</evidence>
<dbReference type="AlphaFoldDB" id="A0A6G6W9V2"/>